<dbReference type="CDD" id="cd14014">
    <property type="entry name" value="STKc_PknB_like"/>
    <property type="match status" value="1"/>
</dbReference>
<evidence type="ECO:0000256" key="5">
    <source>
        <dbReference type="SAM" id="MobiDB-lite"/>
    </source>
</evidence>
<evidence type="ECO:0000256" key="6">
    <source>
        <dbReference type="SAM" id="Phobius"/>
    </source>
</evidence>
<gene>
    <name evidence="8" type="ORF">DB30_05813</name>
</gene>
<dbReference type="PANTHER" id="PTHR43289:SF34">
    <property type="entry name" value="SERINE_THREONINE-PROTEIN KINASE YBDM-RELATED"/>
    <property type="match status" value="1"/>
</dbReference>
<feature type="transmembrane region" description="Helical" evidence="6">
    <location>
        <begin position="416"/>
        <end position="437"/>
    </location>
</feature>
<reference evidence="8 9" key="1">
    <citation type="submission" date="2014-12" db="EMBL/GenBank/DDBJ databases">
        <title>Genome assembly of Enhygromyxa salina DSM 15201.</title>
        <authorList>
            <person name="Sharma G."/>
            <person name="Subramanian S."/>
        </authorList>
    </citation>
    <scope>NUCLEOTIDE SEQUENCE [LARGE SCALE GENOMIC DNA]</scope>
    <source>
        <strain evidence="8 9">DSM 15201</strain>
    </source>
</reference>
<accession>A0A0C1ZC50</accession>
<dbReference type="Gene3D" id="3.30.200.20">
    <property type="entry name" value="Phosphorylase Kinase, domain 1"/>
    <property type="match status" value="1"/>
</dbReference>
<dbReference type="InterPro" id="IPR011009">
    <property type="entry name" value="Kinase-like_dom_sf"/>
</dbReference>
<keyword evidence="6" id="KW-0812">Transmembrane</keyword>
<evidence type="ECO:0000259" key="7">
    <source>
        <dbReference type="PROSITE" id="PS50011"/>
    </source>
</evidence>
<feature type="region of interest" description="Disordered" evidence="5">
    <location>
        <begin position="444"/>
        <end position="534"/>
    </location>
</feature>
<dbReference type="GO" id="GO:0004674">
    <property type="term" value="F:protein serine/threonine kinase activity"/>
    <property type="evidence" value="ECO:0007669"/>
    <property type="project" value="TreeGrafter"/>
</dbReference>
<protein>
    <submittedName>
        <fullName evidence="8">Serine/threonine-protein kinase PknB</fullName>
    </submittedName>
</protein>
<evidence type="ECO:0000313" key="8">
    <source>
        <dbReference type="EMBL" id="KIG15269.1"/>
    </source>
</evidence>
<feature type="region of interest" description="Disordered" evidence="5">
    <location>
        <begin position="300"/>
        <end position="337"/>
    </location>
</feature>
<dbReference type="PROSITE" id="PS00109">
    <property type="entry name" value="PROTEIN_KINASE_TYR"/>
    <property type="match status" value="1"/>
</dbReference>
<evidence type="ECO:0000256" key="4">
    <source>
        <dbReference type="ARBA" id="ARBA00022840"/>
    </source>
</evidence>
<feature type="compositionally biased region" description="Polar residues" evidence="5">
    <location>
        <begin position="300"/>
        <end position="309"/>
    </location>
</feature>
<dbReference type="InterPro" id="IPR008266">
    <property type="entry name" value="Tyr_kinase_AS"/>
</dbReference>
<feature type="compositionally biased region" description="Polar residues" evidence="5">
    <location>
        <begin position="321"/>
        <end position="331"/>
    </location>
</feature>
<dbReference type="AlphaFoldDB" id="A0A0C1ZC50"/>
<dbReference type="SUPFAM" id="SSF56112">
    <property type="entry name" value="Protein kinase-like (PK-like)"/>
    <property type="match status" value="1"/>
</dbReference>
<comment type="caution">
    <text evidence="8">The sequence shown here is derived from an EMBL/GenBank/DDBJ whole genome shotgun (WGS) entry which is preliminary data.</text>
</comment>
<keyword evidence="6" id="KW-1133">Transmembrane helix</keyword>
<dbReference type="Pfam" id="PF00069">
    <property type="entry name" value="Pkinase"/>
    <property type="match status" value="1"/>
</dbReference>
<feature type="compositionally biased region" description="Low complexity" evidence="5">
    <location>
        <begin position="445"/>
        <end position="458"/>
    </location>
</feature>
<dbReference type="Proteomes" id="UP000031599">
    <property type="component" value="Unassembled WGS sequence"/>
</dbReference>
<keyword evidence="1" id="KW-0808">Transferase</keyword>
<feature type="compositionally biased region" description="Pro residues" evidence="5">
    <location>
        <begin position="478"/>
        <end position="502"/>
    </location>
</feature>
<feature type="domain" description="Protein kinase" evidence="7">
    <location>
        <begin position="1"/>
        <end position="256"/>
    </location>
</feature>
<name>A0A0C1ZC50_9BACT</name>
<keyword evidence="4" id="KW-0067">ATP-binding</keyword>
<dbReference type="PANTHER" id="PTHR43289">
    <property type="entry name" value="MITOGEN-ACTIVATED PROTEIN KINASE KINASE KINASE 20-RELATED"/>
    <property type="match status" value="1"/>
</dbReference>
<dbReference type="PROSITE" id="PS50011">
    <property type="entry name" value="PROTEIN_KINASE_DOM"/>
    <property type="match status" value="1"/>
</dbReference>
<evidence type="ECO:0000256" key="1">
    <source>
        <dbReference type="ARBA" id="ARBA00022679"/>
    </source>
</evidence>
<evidence type="ECO:0000256" key="2">
    <source>
        <dbReference type="ARBA" id="ARBA00022741"/>
    </source>
</evidence>
<proteinExistence type="predicted"/>
<organism evidence="8 9">
    <name type="scientific">Enhygromyxa salina</name>
    <dbReference type="NCBI Taxonomy" id="215803"/>
    <lineage>
        <taxon>Bacteria</taxon>
        <taxon>Pseudomonadati</taxon>
        <taxon>Myxococcota</taxon>
        <taxon>Polyangia</taxon>
        <taxon>Nannocystales</taxon>
        <taxon>Nannocystaceae</taxon>
        <taxon>Enhygromyxa</taxon>
    </lineage>
</organism>
<evidence type="ECO:0000256" key="3">
    <source>
        <dbReference type="ARBA" id="ARBA00022777"/>
    </source>
</evidence>
<keyword evidence="6" id="KW-0472">Membrane</keyword>
<dbReference type="InterPro" id="IPR000719">
    <property type="entry name" value="Prot_kinase_dom"/>
</dbReference>
<keyword evidence="2" id="KW-0547">Nucleotide-binding</keyword>
<sequence>MGQVWSAIKRSDDGLQMPCAIKVLHPALAMTNEDRERFFGEARIAAQLDHGRIVKVVDTSEVQGSPCLVMEWVDGVNLRNLIDRAEKAGTRRLGVDISLYIVGEILSALEYAHGRTVAGEHAGVVHYDVTPGNILVSSSGEVKLTDFGIARFAKTSEATMSRSIGTPRYMSPEQMTGRVRMQSDIYSLGVVLHELLEGERFLGNCTVAEFQSSVLGGHIPDLTVPDIPAWVDQLRRRMLGTRPEDRPSAGDAHWMIVQNTARYQIAARELKVFYNRMIGRPRSGFTELIELHKDDQSLPASLFNQSDSQPLAVDPDARTSAEPSGPQTSGPQAVEPMQLRRASVDAADQLGDYATSERTNTSAASVPINEAVCEPTLRLPTPTGLAAAEMIVTEADHPWPAPPTKPAPAGLVLPRALIIGAVCMAVFSGVLFVWAAVSIIRRPAAADVSAPDPAAVASKQRPTDRKLESAKPAVEQEPTPPPVEPIPAPEFEPSIPDPALDPPEPEPEPEPTPTAEAEPKPEPKPKPTKPKPKPAVEVTFVISGATKAELEVGKRSIAYKSFALTTLRPGNYPVRWRETPSEAWNAAGTLRIDSDLASGTFYDVKLTKTTLKATKGAKGSAK</sequence>
<evidence type="ECO:0000313" key="9">
    <source>
        <dbReference type="Proteomes" id="UP000031599"/>
    </source>
</evidence>
<dbReference type="EMBL" id="JMCC02000058">
    <property type="protein sequence ID" value="KIG15269.1"/>
    <property type="molecule type" value="Genomic_DNA"/>
</dbReference>
<dbReference type="GO" id="GO:0005524">
    <property type="term" value="F:ATP binding"/>
    <property type="evidence" value="ECO:0007669"/>
    <property type="project" value="UniProtKB-KW"/>
</dbReference>
<dbReference type="Gene3D" id="1.10.510.10">
    <property type="entry name" value="Transferase(Phosphotransferase) domain 1"/>
    <property type="match status" value="1"/>
</dbReference>
<keyword evidence="3 8" id="KW-0418">Kinase</keyword>